<keyword evidence="11" id="KW-1185">Reference proteome</keyword>
<dbReference type="Gene3D" id="1.20.1250.20">
    <property type="entry name" value="MFS general substrate transporter like domains"/>
    <property type="match status" value="1"/>
</dbReference>
<dbReference type="Proteomes" id="UP001152797">
    <property type="component" value="Unassembled WGS sequence"/>
</dbReference>
<organism evidence="8">
    <name type="scientific">Cladocopium goreaui</name>
    <dbReference type="NCBI Taxonomy" id="2562237"/>
    <lineage>
        <taxon>Eukaryota</taxon>
        <taxon>Sar</taxon>
        <taxon>Alveolata</taxon>
        <taxon>Dinophyceae</taxon>
        <taxon>Suessiales</taxon>
        <taxon>Symbiodiniaceae</taxon>
        <taxon>Cladocopium</taxon>
    </lineage>
</organism>
<proteinExistence type="predicted"/>
<dbReference type="EMBL" id="CAMXCT030006516">
    <property type="protein sequence ID" value="CAL4802452.1"/>
    <property type="molecule type" value="Genomic_DNA"/>
</dbReference>
<dbReference type="AlphaFoldDB" id="A0A9P1DRR6"/>
<evidence type="ECO:0000256" key="2">
    <source>
        <dbReference type="ARBA" id="ARBA00022679"/>
    </source>
</evidence>
<keyword evidence="6" id="KW-1133">Transmembrane helix</keyword>
<dbReference type="PANTHER" id="PTHR21328">
    <property type="entry name" value="POLY ADP-RIBOSE POLYMERASE FAMILY, MEMBER PARP"/>
    <property type="match status" value="1"/>
</dbReference>
<dbReference type="GO" id="GO:0015098">
    <property type="term" value="F:molybdate ion transmembrane transporter activity"/>
    <property type="evidence" value="ECO:0007669"/>
    <property type="project" value="InterPro"/>
</dbReference>
<dbReference type="GO" id="GO:0016779">
    <property type="term" value="F:nucleotidyltransferase activity"/>
    <property type="evidence" value="ECO:0007669"/>
    <property type="project" value="UniProtKB-KW"/>
</dbReference>
<feature type="transmembrane region" description="Helical" evidence="6">
    <location>
        <begin position="692"/>
        <end position="714"/>
    </location>
</feature>
<dbReference type="PROSITE" id="PS50003">
    <property type="entry name" value="PH_DOMAIN"/>
    <property type="match status" value="1"/>
</dbReference>
<keyword evidence="2" id="KW-0808">Transferase</keyword>
<feature type="region of interest" description="Disordered" evidence="5">
    <location>
        <begin position="327"/>
        <end position="348"/>
    </location>
</feature>
<evidence type="ECO:0000256" key="5">
    <source>
        <dbReference type="SAM" id="MobiDB-lite"/>
    </source>
</evidence>
<dbReference type="EMBL" id="CAMXCT010006516">
    <property type="protein sequence ID" value="CAI4015140.1"/>
    <property type="molecule type" value="Genomic_DNA"/>
</dbReference>
<evidence type="ECO:0000256" key="6">
    <source>
        <dbReference type="SAM" id="Phobius"/>
    </source>
</evidence>
<gene>
    <name evidence="8" type="ORF">C1SCF055_LOCUS39987</name>
</gene>
<reference evidence="8" key="1">
    <citation type="submission" date="2022-10" db="EMBL/GenBank/DDBJ databases">
        <authorList>
            <person name="Chen Y."/>
            <person name="Dougan E. K."/>
            <person name="Chan C."/>
            <person name="Rhodes N."/>
            <person name="Thang M."/>
        </authorList>
    </citation>
    <scope>NUCLEOTIDE SEQUENCE</scope>
</reference>
<keyword evidence="4" id="KW-0520">NAD</keyword>
<evidence type="ECO:0000256" key="4">
    <source>
        <dbReference type="ARBA" id="ARBA00023027"/>
    </source>
</evidence>
<evidence type="ECO:0000313" key="9">
    <source>
        <dbReference type="EMBL" id="CAL1168515.1"/>
    </source>
</evidence>
<evidence type="ECO:0000313" key="11">
    <source>
        <dbReference type="Proteomes" id="UP001152797"/>
    </source>
</evidence>
<evidence type="ECO:0000256" key="3">
    <source>
        <dbReference type="ARBA" id="ARBA00022695"/>
    </source>
</evidence>
<feature type="domain" description="PH" evidence="7">
    <location>
        <begin position="1"/>
        <end position="86"/>
    </location>
</feature>
<name>A0A9P1DRR6_9DINO</name>
<dbReference type="Pfam" id="PF00644">
    <property type="entry name" value="PARP"/>
    <property type="match status" value="1"/>
</dbReference>
<evidence type="ECO:0000259" key="7">
    <source>
        <dbReference type="PROSITE" id="PS50003"/>
    </source>
</evidence>
<protein>
    <submittedName>
        <fullName evidence="10">Molybdate-anion transporter (Major facilitator superfamily domain-containing protein 5) (Molybdate transporter 2 homolog)</fullName>
    </submittedName>
</protein>
<dbReference type="SUPFAM" id="SSF56399">
    <property type="entry name" value="ADP-ribosylation"/>
    <property type="match status" value="1"/>
</dbReference>
<dbReference type="SUPFAM" id="SSF103473">
    <property type="entry name" value="MFS general substrate transporter"/>
    <property type="match status" value="1"/>
</dbReference>
<dbReference type="InterPro" id="IPR012317">
    <property type="entry name" value="Poly(ADP-ribose)pol_cat_dom"/>
</dbReference>
<dbReference type="InterPro" id="IPR036259">
    <property type="entry name" value="MFS_trans_sf"/>
</dbReference>
<reference evidence="9" key="2">
    <citation type="submission" date="2024-04" db="EMBL/GenBank/DDBJ databases">
        <authorList>
            <person name="Chen Y."/>
            <person name="Shah S."/>
            <person name="Dougan E. K."/>
            <person name="Thang M."/>
            <person name="Chan C."/>
        </authorList>
    </citation>
    <scope>NUCLEOTIDE SEQUENCE [LARGE SCALE GENOMIC DNA]</scope>
</reference>
<sequence>MAAAMLTSSFKEWILQHPSSISIISEEDGPPPAVLFRVLPGSASRALRLVAENWRDGRAQVFISAESEEEDEALDEWLANINNTLADRLLPMGEILDLLSPSPRREEPLVALCQRWQIPRDFGERLLESVVPSTTEVDAALRDSSLSDEVQFEPSLGLVQLRWTQQGSSCMQLGLELEMPVLLSLAFPLDTLGKEVSLSSAHLVRFDQADINRLAPPCFATRELLPRLLKDLSFRQGNLSQLLEVIWKAVADFLLTPEGRCPVCLATHQTTGLWRCSPCSSELCRFQFEETCSLIGLLKEDASVVALHLALASVAAEAGVLEPFPPQLLSSTGTSRPGRGRVGTAARASTAAASAKTRGLFDWLFHTEQQPCDEVPATATDGSISAMLAQMPSAEKLCQASEEELKHLLDHAGPNTYPVLRFLLASCPLALHPLKRSEQLSMVTGPGVQQLAVLQAAPAQEAVFRQWREDFGSSFGIHGSPLQNWYSIIRNGLQILSNTELMRSGARFGTGLYLADKVTTAQHYCGGFAGSRYAANVGEALQILAVVEYINDPSVHQRHSEGITTVTDPAAVMLRFLLVYSLSSQISADKLDALEVKQRWNLLTEQLAKNTRSLIPLMLQCQSQAFKKKCVEFASNESAAFQEEEEKPSGEKLAEFRSFQRQYLIVYTIIMGADWLQGTNMYTLYQSYNVDISALFITGFTSSAIFGTIVGMYVDIWGRKLGCIVYLIIEVVVNVFEHFNNFPLLLAGRVMGGVSTSLLFSAFETWMVSEHRKRGFPEGWLADTFGTASFINGLSAIIATWCSARG</sequence>
<dbReference type="GO" id="GO:0003950">
    <property type="term" value="F:NAD+ poly-ADP-ribosyltransferase activity"/>
    <property type="evidence" value="ECO:0007669"/>
    <property type="project" value="InterPro"/>
</dbReference>
<accession>A0A9P1DRR6</accession>
<dbReference type="EMBL" id="CAMXCT020006516">
    <property type="protein sequence ID" value="CAL1168515.1"/>
    <property type="molecule type" value="Genomic_DNA"/>
</dbReference>
<evidence type="ECO:0000256" key="1">
    <source>
        <dbReference type="ARBA" id="ARBA00022676"/>
    </source>
</evidence>
<dbReference type="InterPro" id="IPR008509">
    <property type="entry name" value="MOT2/MFSD5"/>
</dbReference>
<dbReference type="InterPro" id="IPR001849">
    <property type="entry name" value="PH_domain"/>
</dbReference>
<dbReference type="GO" id="GO:0016020">
    <property type="term" value="C:membrane"/>
    <property type="evidence" value="ECO:0007669"/>
    <property type="project" value="InterPro"/>
</dbReference>
<dbReference type="Gene3D" id="3.90.228.10">
    <property type="match status" value="1"/>
</dbReference>
<keyword evidence="1" id="KW-0328">Glycosyltransferase</keyword>
<feature type="transmembrane region" description="Helical" evidence="6">
    <location>
        <begin position="721"/>
        <end position="739"/>
    </location>
</feature>
<dbReference type="Pfam" id="PF05631">
    <property type="entry name" value="MFS_5"/>
    <property type="match status" value="1"/>
</dbReference>
<keyword evidence="6" id="KW-0472">Membrane</keyword>
<keyword evidence="6" id="KW-0812">Transmembrane</keyword>
<evidence type="ECO:0000313" key="8">
    <source>
        <dbReference type="EMBL" id="CAI4015140.1"/>
    </source>
</evidence>
<dbReference type="OrthoDB" id="430879at2759"/>
<comment type="caution">
    <text evidence="8">The sequence shown here is derived from an EMBL/GenBank/DDBJ whole genome shotgun (WGS) entry which is preliminary data.</text>
</comment>
<keyword evidence="3" id="KW-0548">Nucleotidyltransferase</keyword>
<dbReference type="InterPro" id="IPR051838">
    <property type="entry name" value="ARTD_PARP"/>
</dbReference>
<evidence type="ECO:0000313" key="10">
    <source>
        <dbReference type="EMBL" id="CAL4802452.1"/>
    </source>
</evidence>